<organism evidence="4 5">
    <name type="scientific">Caproiciproducens faecalis</name>
    <dbReference type="NCBI Taxonomy" id="2820301"/>
    <lineage>
        <taxon>Bacteria</taxon>
        <taxon>Bacillati</taxon>
        <taxon>Bacillota</taxon>
        <taxon>Clostridia</taxon>
        <taxon>Eubacteriales</taxon>
        <taxon>Acutalibacteraceae</taxon>
        <taxon>Caproiciproducens</taxon>
    </lineage>
</organism>
<keyword evidence="5" id="KW-1185">Reference proteome</keyword>
<reference evidence="4 5" key="1">
    <citation type="submission" date="2021-03" db="EMBL/GenBank/DDBJ databases">
        <title>Caproiciproducens sp. nov. isolated from feces of cow.</title>
        <authorList>
            <person name="Choi J.-Y."/>
        </authorList>
    </citation>
    <scope>NUCLEOTIDE SEQUENCE [LARGE SCALE GENOMIC DNA]</scope>
    <source>
        <strain evidence="4 5">AGMB10547</strain>
    </source>
</reference>
<evidence type="ECO:0000256" key="3">
    <source>
        <dbReference type="ARBA" id="ARBA00022629"/>
    </source>
</evidence>
<evidence type="ECO:0000256" key="2">
    <source>
        <dbReference type="ARBA" id="ARBA00006479"/>
    </source>
</evidence>
<proteinExistence type="inferred from homology"/>
<dbReference type="RefSeq" id="WP_219938554.1">
    <property type="nucleotide sequence ID" value="NZ_JAGFNZ010000001.1"/>
</dbReference>
<keyword evidence="3" id="KW-0859">Xylose metabolism</keyword>
<dbReference type="Gene3D" id="3.30.420.40">
    <property type="match status" value="2"/>
</dbReference>
<dbReference type="Gene3D" id="1.10.10.10">
    <property type="entry name" value="Winged helix-like DNA-binding domain superfamily/Winged helix DNA-binding domain"/>
    <property type="match status" value="1"/>
</dbReference>
<evidence type="ECO:0000313" key="5">
    <source>
        <dbReference type="Proteomes" id="UP000719942"/>
    </source>
</evidence>
<comment type="similarity">
    <text evidence="2">Belongs to the ROK (NagC/XylR) family.</text>
</comment>
<dbReference type="InterPro" id="IPR036390">
    <property type="entry name" value="WH_DNA-bd_sf"/>
</dbReference>
<dbReference type="Pfam" id="PF00480">
    <property type="entry name" value="ROK"/>
    <property type="match status" value="1"/>
</dbReference>
<evidence type="ECO:0000256" key="1">
    <source>
        <dbReference type="ARBA" id="ARBA00002486"/>
    </source>
</evidence>
<accession>A0ABS7DJ70</accession>
<comment type="caution">
    <text evidence="4">The sequence shown here is derived from an EMBL/GenBank/DDBJ whole genome shotgun (WGS) entry which is preliminary data.</text>
</comment>
<evidence type="ECO:0000313" key="4">
    <source>
        <dbReference type="EMBL" id="MBW7571344.1"/>
    </source>
</evidence>
<dbReference type="PANTHER" id="PTHR18964">
    <property type="entry name" value="ROK (REPRESSOR, ORF, KINASE) FAMILY"/>
    <property type="match status" value="1"/>
</dbReference>
<dbReference type="InterPro" id="IPR000600">
    <property type="entry name" value="ROK"/>
</dbReference>
<dbReference type="SUPFAM" id="SSF53067">
    <property type="entry name" value="Actin-like ATPase domain"/>
    <property type="match status" value="1"/>
</dbReference>
<gene>
    <name evidence="4" type="ORF">J5W02_00845</name>
</gene>
<name>A0ABS7DJ70_9FIRM</name>
<dbReference type="SUPFAM" id="SSF46785">
    <property type="entry name" value="Winged helix' DNA-binding domain"/>
    <property type="match status" value="1"/>
</dbReference>
<dbReference type="InterPro" id="IPR036388">
    <property type="entry name" value="WH-like_DNA-bd_sf"/>
</dbReference>
<dbReference type="EMBL" id="JAGFNZ010000001">
    <property type="protein sequence ID" value="MBW7571344.1"/>
    <property type="molecule type" value="Genomic_DNA"/>
</dbReference>
<protein>
    <submittedName>
        <fullName evidence="4">ROK family protein</fullName>
    </submittedName>
</protein>
<dbReference type="Proteomes" id="UP000719942">
    <property type="component" value="Unassembled WGS sequence"/>
</dbReference>
<sequence length="403" mass="44636">MERKKSFNQEKIQIVNRSLVLDLIRQQTICSRSTLASLSGLRLMTITNIINELMSCGLVVETGLMSGNRGRRSVGLKLNDDKYKVIGVRMTRSVFYVGLFGLSGQICKKKEYKVSHNEDVEVTIARIRSAIQLTLNENRDCSVLSAAIAIPGPYREDIDRLLFVTELPGWQNYPIKEALTKNLGIPLYIINDADASAFSQYWYRDKKYLIYVLAGQGIGSGLVIDGKLARGSTGLGGEFGHTSINFNGPECFCGNHGCIEKYCSLLVLYENIKSRLKAKEPSCLFIDNITTETVSVAVKNGDRVACEEYKKVCALLSIGIVNLVNQFNPDIIVLGDELTQIDPDFMLSIVNDKIKQCIQPLTQKGLTVEINPLSENPSLLGAGAIAAQHMIDDPSCIMNQLRR</sequence>
<keyword evidence="3" id="KW-0119">Carbohydrate metabolism</keyword>
<dbReference type="PANTHER" id="PTHR18964:SF149">
    <property type="entry name" value="BIFUNCTIONAL UDP-N-ACETYLGLUCOSAMINE 2-EPIMERASE_N-ACETYLMANNOSAMINE KINASE"/>
    <property type="match status" value="1"/>
</dbReference>
<comment type="function">
    <text evidence="1">Transcriptional repressor of xylose-utilizing enzymes.</text>
</comment>
<dbReference type="InterPro" id="IPR043129">
    <property type="entry name" value="ATPase_NBD"/>
</dbReference>